<feature type="domain" description="4Fe-4S ferredoxin-type" evidence="7">
    <location>
        <begin position="69"/>
        <end position="97"/>
    </location>
</feature>
<evidence type="ECO:0000256" key="2">
    <source>
        <dbReference type="ARBA" id="ARBA00022485"/>
    </source>
</evidence>
<dbReference type="KEGG" id="cle:Clole_4161"/>
<dbReference type="PANTHER" id="PTHR43724:SF1">
    <property type="entry name" value="PYRUVATE SYNTHASE SUBUNIT PORD"/>
    <property type="match status" value="1"/>
</dbReference>
<evidence type="ECO:0000313" key="9">
    <source>
        <dbReference type="Proteomes" id="UP000008467"/>
    </source>
</evidence>
<dbReference type="HOGENOM" id="CLU_139698_1_0_9"/>
<name>F2JMR8_CELLD</name>
<keyword evidence="6" id="KW-0411">Iron-sulfur</keyword>
<reference evidence="8 9" key="1">
    <citation type="journal article" date="2011" name="J. Bacteriol.">
        <title>Complete genome sequence of the cellulose-degrading bacterium Cellulosilyticum lentocellum.</title>
        <authorList>
            <consortium name="US DOE Joint Genome Institute"/>
            <person name="Miller D.A."/>
            <person name="Suen G."/>
            <person name="Bruce D."/>
            <person name="Copeland A."/>
            <person name="Cheng J.F."/>
            <person name="Detter C."/>
            <person name="Goodwin L.A."/>
            <person name="Han C.S."/>
            <person name="Hauser L.J."/>
            <person name="Land M.L."/>
            <person name="Lapidus A."/>
            <person name="Lucas S."/>
            <person name="Meincke L."/>
            <person name="Pitluck S."/>
            <person name="Tapia R."/>
            <person name="Teshima H."/>
            <person name="Woyke T."/>
            <person name="Fox B.G."/>
            <person name="Angert E.R."/>
            <person name="Currie C.R."/>
        </authorList>
    </citation>
    <scope>NUCLEOTIDE SEQUENCE [LARGE SCALE GENOMIC DNA]</scope>
    <source>
        <strain evidence="9">ATCC 49066 / DSM 5427 / NCIMB 11756 / RHM5</strain>
    </source>
</reference>
<dbReference type="GO" id="GO:0016625">
    <property type="term" value="F:oxidoreductase activity, acting on the aldehyde or oxo group of donors, iron-sulfur protein as acceptor"/>
    <property type="evidence" value="ECO:0007669"/>
    <property type="project" value="InterPro"/>
</dbReference>
<dbReference type="EMBL" id="CP002582">
    <property type="protein sequence ID" value="ADZ85833.1"/>
    <property type="molecule type" value="Genomic_DNA"/>
</dbReference>
<evidence type="ECO:0000256" key="6">
    <source>
        <dbReference type="ARBA" id="ARBA00023014"/>
    </source>
</evidence>
<feature type="domain" description="4Fe-4S ferredoxin-type" evidence="7">
    <location>
        <begin position="39"/>
        <end position="68"/>
    </location>
</feature>
<dbReference type="STRING" id="642492.Clole_4161"/>
<dbReference type="GO" id="GO:0051539">
    <property type="term" value="F:4 iron, 4 sulfur cluster binding"/>
    <property type="evidence" value="ECO:0007669"/>
    <property type="project" value="UniProtKB-KW"/>
</dbReference>
<evidence type="ECO:0000313" key="8">
    <source>
        <dbReference type="EMBL" id="ADZ85833.1"/>
    </source>
</evidence>
<proteinExistence type="predicted"/>
<dbReference type="GO" id="GO:0046872">
    <property type="term" value="F:metal ion binding"/>
    <property type="evidence" value="ECO:0007669"/>
    <property type="project" value="UniProtKB-KW"/>
</dbReference>
<dbReference type="Proteomes" id="UP000008467">
    <property type="component" value="Chromosome"/>
</dbReference>
<protein>
    <submittedName>
        <fullName evidence="8">Pyruvate ferredoxin/flavodoxin oxidoreductase, delta subunit</fullName>
    </submittedName>
</protein>
<keyword evidence="9" id="KW-1185">Reference proteome</keyword>
<dbReference type="Pfam" id="PF13237">
    <property type="entry name" value="Fer4_10"/>
    <property type="match status" value="1"/>
</dbReference>
<dbReference type="AlphaFoldDB" id="F2JMR8"/>
<dbReference type="InterPro" id="IPR011898">
    <property type="entry name" value="PorD_KorD"/>
</dbReference>
<dbReference type="RefSeq" id="WP_013659104.1">
    <property type="nucleotide sequence ID" value="NC_015275.1"/>
</dbReference>
<keyword evidence="5" id="KW-0408">Iron</keyword>
<comment type="cofactor">
    <cofactor evidence="1">
        <name>[4Fe-4S] cluster</name>
        <dbReference type="ChEBI" id="CHEBI:49883"/>
    </cofactor>
</comment>
<evidence type="ECO:0000256" key="3">
    <source>
        <dbReference type="ARBA" id="ARBA00022723"/>
    </source>
</evidence>
<keyword evidence="8" id="KW-0670">Pyruvate</keyword>
<dbReference type="PROSITE" id="PS51379">
    <property type="entry name" value="4FE4S_FER_2"/>
    <property type="match status" value="2"/>
</dbReference>
<accession>F2JMR8</accession>
<sequence length="105" mass="12066">MARPIVNKDFQIKGLQGLPCGTYGSAMLLTETMEGWRSQHPVIEHDKCIHCNWCYMVCPEGVIYENDNKIQIDYRFCKGCGICQKECKKQCIIMEEEGGVEDDRN</sequence>
<dbReference type="InterPro" id="IPR017896">
    <property type="entry name" value="4Fe4S_Fe-S-bd"/>
</dbReference>
<keyword evidence="3" id="KW-0479">Metal-binding</keyword>
<dbReference type="eggNOG" id="COG1144">
    <property type="taxonomic scope" value="Bacteria"/>
</dbReference>
<evidence type="ECO:0000256" key="4">
    <source>
        <dbReference type="ARBA" id="ARBA00022737"/>
    </source>
</evidence>
<dbReference type="NCBIfam" id="TIGR02179">
    <property type="entry name" value="PorD_KorD"/>
    <property type="match status" value="1"/>
</dbReference>
<dbReference type="Gene3D" id="3.30.70.20">
    <property type="match status" value="1"/>
</dbReference>
<organism evidence="8 9">
    <name type="scientific">Cellulosilyticum lentocellum (strain ATCC 49066 / DSM 5427 / NCIMB 11756 / RHM5)</name>
    <name type="common">Clostridium lentocellum</name>
    <dbReference type="NCBI Taxonomy" id="642492"/>
    <lineage>
        <taxon>Bacteria</taxon>
        <taxon>Bacillati</taxon>
        <taxon>Bacillota</taxon>
        <taxon>Clostridia</taxon>
        <taxon>Lachnospirales</taxon>
        <taxon>Cellulosilyticaceae</taxon>
        <taxon>Cellulosilyticum</taxon>
    </lineage>
</organism>
<dbReference type="SUPFAM" id="SSF54862">
    <property type="entry name" value="4Fe-4S ferredoxins"/>
    <property type="match status" value="1"/>
</dbReference>
<keyword evidence="4" id="KW-0677">Repeat</keyword>
<keyword evidence="2" id="KW-0004">4Fe-4S</keyword>
<dbReference type="PANTHER" id="PTHR43724">
    <property type="entry name" value="PYRUVATE SYNTHASE SUBUNIT PORD"/>
    <property type="match status" value="1"/>
</dbReference>
<evidence type="ECO:0000256" key="5">
    <source>
        <dbReference type="ARBA" id="ARBA00023004"/>
    </source>
</evidence>
<evidence type="ECO:0000256" key="1">
    <source>
        <dbReference type="ARBA" id="ARBA00001966"/>
    </source>
</evidence>
<gene>
    <name evidence="8" type="ordered locus">Clole_4161</name>
</gene>
<evidence type="ECO:0000259" key="7">
    <source>
        <dbReference type="PROSITE" id="PS51379"/>
    </source>
</evidence>